<evidence type="ECO:0000313" key="6">
    <source>
        <dbReference type="EMBL" id="KAF1815919.1"/>
    </source>
</evidence>
<evidence type="ECO:0000259" key="5">
    <source>
        <dbReference type="PROSITE" id="PS50103"/>
    </source>
</evidence>
<dbReference type="EMBL" id="ML975151">
    <property type="protein sequence ID" value="KAF1815919.1"/>
    <property type="molecule type" value="Genomic_DNA"/>
</dbReference>
<reference evidence="8" key="3">
    <citation type="submission" date="2025-04" db="UniProtKB">
        <authorList>
            <consortium name="RefSeq"/>
        </authorList>
    </citation>
    <scope>IDENTIFICATION</scope>
    <source>
        <strain evidence="8">CBS 781.70</strain>
    </source>
</reference>
<dbReference type="GeneID" id="54414917"/>
<protein>
    <recommendedName>
        <fullName evidence="5">C3H1-type domain-containing protein</fullName>
    </recommendedName>
</protein>
<dbReference type="InterPro" id="IPR000571">
    <property type="entry name" value="Znf_CCCH"/>
</dbReference>
<dbReference type="PROSITE" id="PS50103">
    <property type="entry name" value="ZF_C3H1"/>
    <property type="match status" value="1"/>
</dbReference>
<sequence>MMASKQKPCFEFQKHGRCRYRSNCRFSDGNARTQGPPREDEGFAKFREWRAMVPIYTGAFTNPLGRLLERFLADALKLVELDDGSRQEVITKLATDAGLCRVKKVV</sequence>
<feature type="domain" description="C3H1-type" evidence="5">
    <location>
        <begin position="3"/>
        <end position="31"/>
    </location>
</feature>
<dbReference type="InterPro" id="IPR036855">
    <property type="entry name" value="Znf_CCCH_sf"/>
</dbReference>
<keyword evidence="1 4" id="KW-0479">Metal-binding</keyword>
<reference evidence="6 8" key="1">
    <citation type="submission" date="2020-01" db="EMBL/GenBank/DDBJ databases">
        <authorList>
            <consortium name="DOE Joint Genome Institute"/>
            <person name="Haridas S."/>
            <person name="Albert R."/>
            <person name="Binder M."/>
            <person name="Bloem J."/>
            <person name="Labutti K."/>
            <person name="Salamov A."/>
            <person name="Andreopoulos B."/>
            <person name="Baker S.E."/>
            <person name="Barry K."/>
            <person name="Bills G."/>
            <person name="Bluhm B.H."/>
            <person name="Cannon C."/>
            <person name="Castanera R."/>
            <person name="Culley D.E."/>
            <person name="Daum C."/>
            <person name="Ezra D."/>
            <person name="Gonzalez J.B."/>
            <person name="Henrissat B."/>
            <person name="Kuo A."/>
            <person name="Liang C."/>
            <person name="Lipzen A."/>
            <person name="Lutzoni F."/>
            <person name="Magnuson J."/>
            <person name="Mondo S."/>
            <person name="Nolan M."/>
            <person name="Ohm R."/>
            <person name="Pangilinan J."/>
            <person name="Park H.-J."/>
            <person name="Ramirez L."/>
            <person name="Alfaro M."/>
            <person name="Sun H."/>
            <person name="Tritt A."/>
            <person name="Yoshinaga Y."/>
            <person name="Zwiers L.-H."/>
            <person name="Turgeon B.G."/>
            <person name="Goodwin S.B."/>
            <person name="Spatafora J.W."/>
            <person name="Crous P.W."/>
            <person name="Grigoriev I.V."/>
        </authorList>
    </citation>
    <scope>NUCLEOTIDE SEQUENCE</scope>
    <source>
        <strain evidence="6 8">CBS 781.70</strain>
    </source>
</reference>
<dbReference type="RefSeq" id="XP_033537550.1">
    <property type="nucleotide sequence ID" value="XM_033674347.1"/>
</dbReference>
<feature type="zinc finger region" description="C3H1-type" evidence="4">
    <location>
        <begin position="3"/>
        <end position="31"/>
    </location>
</feature>
<keyword evidence="2 4" id="KW-0863">Zinc-finger</keyword>
<evidence type="ECO:0000256" key="1">
    <source>
        <dbReference type="ARBA" id="ARBA00022723"/>
    </source>
</evidence>
<dbReference type="AlphaFoldDB" id="A0A6G1GDH4"/>
<keyword evidence="7" id="KW-1185">Reference proteome</keyword>
<dbReference type="SUPFAM" id="SSF90229">
    <property type="entry name" value="CCCH zinc finger"/>
    <property type="match status" value="1"/>
</dbReference>
<accession>A0A6G1GDH4</accession>
<gene>
    <name evidence="6 8" type="ORF">P152DRAFT_202114</name>
</gene>
<evidence type="ECO:0000313" key="8">
    <source>
        <dbReference type="RefSeq" id="XP_033537550.1"/>
    </source>
</evidence>
<evidence type="ECO:0000313" key="7">
    <source>
        <dbReference type="Proteomes" id="UP000504638"/>
    </source>
</evidence>
<evidence type="ECO:0000256" key="2">
    <source>
        <dbReference type="ARBA" id="ARBA00022771"/>
    </source>
</evidence>
<organism evidence="6">
    <name type="scientific">Eremomyces bilateralis CBS 781.70</name>
    <dbReference type="NCBI Taxonomy" id="1392243"/>
    <lineage>
        <taxon>Eukaryota</taxon>
        <taxon>Fungi</taxon>
        <taxon>Dikarya</taxon>
        <taxon>Ascomycota</taxon>
        <taxon>Pezizomycotina</taxon>
        <taxon>Dothideomycetes</taxon>
        <taxon>Dothideomycetes incertae sedis</taxon>
        <taxon>Eremomycetales</taxon>
        <taxon>Eremomycetaceae</taxon>
        <taxon>Eremomyces</taxon>
    </lineage>
</organism>
<dbReference type="OrthoDB" id="2423195at2759"/>
<evidence type="ECO:0000256" key="4">
    <source>
        <dbReference type="PROSITE-ProRule" id="PRU00723"/>
    </source>
</evidence>
<name>A0A6G1GDH4_9PEZI</name>
<evidence type="ECO:0000256" key="3">
    <source>
        <dbReference type="ARBA" id="ARBA00022833"/>
    </source>
</evidence>
<dbReference type="Gene3D" id="4.10.1000.10">
    <property type="entry name" value="Zinc finger, CCCH-type"/>
    <property type="match status" value="1"/>
</dbReference>
<dbReference type="Proteomes" id="UP000504638">
    <property type="component" value="Unplaced"/>
</dbReference>
<reference evidence="8" key="2">
    <citation type="submission" date="2020-04" db="EMBL/GenBank/DDBJ databases">
        <authorList>
            <consortium name="NCBI Genome Project"/>
        </authorList>
    </citation>
    <scope>NUCLEOTIDE SEQUENCE</scope>
    <source>
        <strain evidence="8">CBS 781.70</strain>
    </source>
</reference>
<dbReference type="GO" id="GO:0008270">
    <property type="term" value="F:zinc ion binding"/>
    <property type="evidence" value="ECO:0007669"/>
    <property type="project" value="UniProtKB-KW"/>
</dbReference>
<proteinExistence type="predicted"/>
<keyword evidence="3 4" id="KW-0862">Zinc</keyword>